<protein>
    <submittedName>
        <fullName evidence="1">Uncharacterized protein</fullName>
    </submittedName>
</protein>
<feature type="non-terminal residue" evidence="1">
    <location>
        <position position="60"/>
    </location>
</feature>
<comment type="caution">
    <text evidence="1">The sequence shown here is derived from an EMBL/GenBank/DDBJ whole genome shotgun (WGS) entry which is preliminary data.</text>
</comment>
<keyword evidence="2" id="KW-1185">Reference proteome</keyword>
<proteinExistence type="predicted"/>
<sequence length="60" mass="7204">LAQYMPRFLQMFRAKMSSMSQLESLLSKINSNEFHVNEWLLFFRAFHITSVRIHQISSQQ</sequence>
<reference evidence="1 2" key="1">
    <citation type="submission" date="2023-09" db="EMBL/GenBank/DDBJ databases">
        <authorList>
            <person name="Wang M."/>
        </authorList>
    </citation>
    <scope>NUCLEOTIDE SEQUENCE [LARGE SCALE GENOMIC DNA]</scope>
    <source>
        <strain evidence="1">GT-2023</strain>
        <tissue evidence="1">Liver</tissue>
    </source>
</reference>
<dbReference type="EMBL" id="JAYMGO010000019">
    <property type="protein sequence ID" value="KAL1255489.1"/>
    <property type="molecule type" value="Genomic_DNA"/>
</dbReference>
<name>A0ABR3LUQ9_9TELE</name>
<gene>
    <name evidence="1" type="ORF">QQF64_013550</name>
</gene>
<feature type="non-terminal residue" evidence="1">
    <location>
        <position position="1"/>
    </location>
</feature>
<accession>A0ABR3LUQ9</accession>
<evidence type="ECO:0000313" key="2">
    <source>
        <dbReference type="Proteomes" id="UP001558613"/>
    </source>
</evidence>
<evidence type="ECO:0000313" key="1">
    <source>
        <dbReference type="EMBL" id="KAL1255489.1"/>
    </source>
</evidence>
<organism evidence="1 2">
    <name type="scientific">Cirrhinus molitorella</name>
    <name type="common">mud carp</name>
    <dbReference type="NCBI Taxonomy" id="172907"/>
    <lineage>
        <taxon>Eukaryota</taxon>
        <taxon>Metazoa</taxon>
        <taxon>Chordata</taxon>
        <taxon>Craniata</taxon>
        <taxon>Vertebrata</taxon>
        <taxon>Euteleostomi</taxon>
        <taxon>Actinopterygii</taxon>
        <taxon>Neopterygii</taxon>
        <taxon>Teleostei</taxon>
        <taxon>Ostariophysi</taxon>
        <taxon>Cypriniformes</taxon>
        <taxon>Cyprinidae</taxon>
        <taxon>Labeoninae</taxon>
        <taxon>Labeonini</taxon>
        <taxon>Cirrhinus</taxon>
    </lineage>
</organism>
<dbReference type="Proteomes" id="UP001558613">
    <property type="component" value="Unassembled WGS sequence"/>
</dbReference>